<accession>A0A0F8WK96</accession>
<evidence type="ECO:0000313" key="1">
    <source>
        <dbReference type="EMBL" id="KKK57093.1"/>
    </source>
</evidence>
<name>A0A0F8WK96_9ZZZZ</name>
<gene>
    <name evidence="1" type="ORF">LCGC14_3057980</name>
</gene>
<sequence length="188" mass="21444">MKGIYPCPKCGENDWTPVTWVDGPPYDECNGCGYHFTSNDIPKNRWNKFWEEIEPESIDGNSNIAWQWVRNILLGVKAVGDDIVSINEGFLTVRKEYLDRVDSLKEREERIEKISKFLDEGGKELAYDLGASQHMINQMNQIQKMCRKATDETDEKVLTALPHRILQILGIPTCPACGFVASKSPCKY</sequence>
<reference evidence="1" key="1">
    <citation type="journal article" date="2015" name="Nature">
        <title>Complex archaea that bridge the gap between prokaryotes and eukaryotes.</title>
        <authorList>
            <person name="Spang A."/>
            <person name="Saw J.H."/>
            <person name="Jorgensen S.L."/>
            <person name="Zaremba-Niedzwiedzka K."/>
            <person name="Martijn J."/>
            <person name="Lind A.E."/>
            <person name="van Eijk R."/>
            <person name="Schleper C."/>
            <person name="Guy L."/>
            <person name="Ettema T.J."/>
        </authorList>
    </citation>
    <scope>NUCLEOTIDE SEQUENCE</scope>
</reference>
<dbReference type="AlphaFoldDB" id="A0A0F8WK96"/>
<comment type="caution">
    <text evidence="1">The sequence shown here is derived from an EMBL/GenBank/DDBJ whole genome shotgun (WGS) entry which is preliminary data.</text>
</comment>
<feature type="non-terminal residue" evidence="1">
    <location>
        <position position="188"/>
    </location>
</feature>
<protein>
    <submittedName>
        <fullName evidence="1">Uncharacterized protein</fullName>
    </submittedName>
</protein>
<proteinExistence type="predicted"/>
<organism evidence="1">
    <name type="scientific">marine sediment metagenome</name>
    <dbReference type="NCBI Taxonomy" id="412755"/>
    <lineage>
        <taxon>unclassified sequences</taxon>
        <taxon>metagenomes</taxon>
        <taxon>ecological metagenomes</taxon>
    </lineage>
</organism>
<dbReference type="EMBL" id="LAZR01064660">
    <property type="protein sequence ID" value="KKK57093.1"/>
    <property type="molecule type" value="Genomic_DNA"/>
</dbReference>